<dbReference type="RefSeq" id="WP_162924182.1">
    <property type="nucleotide sequence ID" value="NZ_QPQT01000008.1"/>
</dbReference>
<gene>
    <name evidence="1" type="primary">holD</name>
    <name evidence="1" type="ORF">TUM4630_20700</name>
</gene>
<evidence type="ECO:0000313" key="2">
    <source>
        <dbReference type="Proteomes" id="UP000761574"/>
    </source>
</evidence>
<sequence length="111" mass="12716">MNRDDYLDAMGVTRWTDANNVLPRAIILLDHSGQLDLSHPIIQIVLRLVDVESAQVQLTTKLQHNILWDMRKLKLPKVNSVISSAPLNELERDVQAKRALWQSICEQQHAL</sequence>
<dbReference type="Pfam" id="PF03603">
    <property type="entry name" value="DNA_III_psi"/>
    <property type="match status" value="1"/>
</dbReference>
<dbReference type="Gene3D" id="3.40.50.10220">
    <property type="entry name" value="DNA polymerase III, psi subunit"/>
    <property type="match status" value="1"/>
</dbReference>
<dbReference type="EMBL" id="BPFB01000021">
    <property type="protein sequence ID" value="GIU47272.1"/>
    <property type="molecule type" value="Genomic_DNA"/>
</dbReference>
<name>A0ABQ4PI86_9GAMM</name>
<comment type="caution">
    <text evidence="1">The sequence shown here is derived from an EMBL/GenBank/DDBJ whole genome shotgun (WGS) entry which is preliminary data.</text>
</comment>
<dbReference type="SUPFAM" id="SSF102220">
    <property type="entry name" value="DNA polymerase III psi subunit"/>
    <property type="match status" value="1"/>
</dbReference>
<accession>A0ABQ4PI86</accession>
<protein>
    <recommendedName>
        <fullName evidence="3">DNA polymerase III subunit psi</fullName>
    </recommendedName>
</protein>
<proteinExistence type="predicted"/>
<reference evidence="1 2" key="1">
    <citation type="submission" date="2021-05" db="EMBL/GenBank/DDBJ databases">
        <title>Molecular characterization for Shewanella algae harboring chromosomal blaOXA-55-like strains isolated from clinical and environment sample.</title>
        <authorList>
            <person name="Ohama Y."/>
            <person name="Aoki K."/>
            <person name="Harada S."/>
            <person name="Moriya K."/>
            <person name="Ishii Y."/>
            <person name="Tateda K."/>
        </authorList>
    </citation>
    <scope>NUCLEOTIDE SEQUENCE [LARGE SCALE GENOMIC DNA]</scope>
    <source>
        <strain evidence="1 2">LMG 23746</strain>
    </source>
</reference>
<dbReference type="InterPro" id="IPR036654">
    <property type="entry name" value="DNA_pol_III_psi_sf"/>
</dbReference>
<dbReference type="InterPro" id="IPR004615">
    <property type="entry name" value="DNA_pol_III_psi"/>
</dbReference>
<organism evidence="1 2">
    <name type="scientific">Shewanella algidipiscicola</name>
    <dbReference type="NCBI Taxonomy" id="614070"/>
    <lineage>
        <taxon>Bacteria</taxon>
        <taxon>Pseudomonadati</taxon>
        <taxon>Pseudomonadota</taxon>
        <taxon>Gammaproteobacteria</taxon>
        <taxon>Alteromonadales</taxon>
        <taxon>Shewanellaceae</taxon>
        <taxon>Shewanella</taxon>
    </lineage>
</organism>
<evidence type="ECO:0000313" key="1">
    <source>
        <dbReference type="EMBL" id="GIU47272.1"/>
    </source>
</evidence>
<keyword evidence="2" id="KW-1185">Reference proteome</keyword>
<evidence type="ECO:0008006" key="3">
    <source>
        <dbReference type="Google" id="ProtNLM"/>
    </source>
</evidence>
<dbReference type="Proteomes" id="UP000761574">
    <property type="component" value="Unassembled WGS sequence"/>
</dbReference>